<dbReference type="Proteomes" id="UP000244223">
    <property type="component" value="Unassembled WGS sequence"/>
</dbReference>
<feature type="transmembrane region" description="Helical" evidence="1">
    <location>
        <begin position="42"/>
        <end position="62"/>
    </location>
</feature>
<evidence type="ECO:0000256" key="1">
    <source>
        <dbReference type="SAM" id="Phobius"/>
    </source>
</evidence>
<sequence length="245" mass="27146">MNRWQASLIHLIISFLILSTIAIYVIYFWYPIPLLPMANADKLLMLVAGIDLILGPLLTLIVFKQGKPSLKMDLTVIAIVQASFLGFGLHTLYESRPVYLVASGKMFHMVFANEILAEDLAKAVPEYQNLSFTHPRLVGAVLPSDKQERSQLMMSALFAGHDVQQSPQYYVSYDKVVPDILKNSMMINSAPLSAPKLAALKQAVQDYGYVPEQVRIMNLGSARGFATILLDAKTAKVIGYANVDL</sequence>
<dbReference type="AlphaFoldDB" id="A0A2T5J0T1"/>
<keyword evidence="1" id="KW-0472">Membrane</keyword>
<evidence type="ECO:0000313" key="3">
    <source>
        <dbReference type="Proteomes" id="UP000244223"/>
    </source>
</evidence>
<feature type="transmembrane region" description="Helical" evidence="1">
    <location>
        <begin position="7"/>
        <end position="30"/>
    </location>
</feature>
<feature type="transmembrane region" description="Helical" evidence="1">
    <location>
        <begin position="74"/>
        <end position="93"/>
    </location>
</feature>
<gene>
    <name evidence="2" type="ORF">C8N29_10429</name>
</gene>
<dbReference type="InterPro" id="IPR047814">
    <property type="entry name" value="TfpX/TfpZ-like"/>
</dbReference>
<name>A0A2T5J0T1_9GAMM</name>
<evidence type="ECO:0008006" key="4">
    <source>
        <dbReference type="Google" id="ProtNLM"/>
    </source>
</evidence>
<comment type="caution">
    <text evidence="2">The sequence shown here is derived from an EMBL/GenBank/DDBJ whole genome shotgun (WGS) entry which is preliminary data.</text>
</comment>
<protein>
    <recommendedName>
        <fullName evidence="4">Type IV pilin accessory protein</fullName>
    </recommendedName>
</protein>
<keyword evidence="1" id="KW-1133">Transmembrane helix</keyword>
<dbReference type="NCBIfam" id="NF041437">
    <property type="entry name" value="TfpZ"/>
    <property type="match status" value="1"/>
</dbReference>
<accession>A0A2T5J0T1</accession>
<dbReference type="RefSeq" id="WP_107864998.1">
    <property type="nucleotide sequence ID" value="NZ_QAON01000004.1"/>
</dbReference>
<proteinExistence type="predicted"/>
<dbReference type="EMBL" id="QAON01000004">
    <property type="protein sequence ID" value="PTQ89991.1"/>
    <property type="molecule type" value="Genomic_DNA"/>
</dbReference>
<keyword evidence="1" id="KW-0812">Transmembrane</keyword>
<keyword evidence="3" id="KW-1185">Reference proteome</keyword>
<organism evidence="2 3">
    <name type="scientific">Agitococcus lubricus</name>
    <dbReference type="NCBI Taxonomy" id="1077255"/>
    <lineage>
        <taxon>Bacteria</taxon>
        <taxon>Pseudomonadati</taxon>
        <taxon>Pseudomonadota</taxon>
        <taxon>Gammaproteobacteria</taxon>
        <taxon>Moraxellales</taxon>
        <taxon>Moraxellaceae</taxon>
        <taxon>Agitococcus</taxon>
    </lineage>
</organism>
<evidence type="ECO:0000313" key="2">
    <source>
        <dbReference type="EMBL" id="PTQ89991.1"/>
    </source>
</evidence>
<reference evidence="2 3" key="1">
    <citation type="submission" date="2018-04" db="EMBL/GenBank/DDBJ databases">
        <title>Genomic Encyclopedia of Archaeal and Bacterial Type Strains, Phase II (KMG-II): from individual species to whole genera.</title>
        <authorList>
            <person name="Goeker M."/>
        </authorList>
    </citation>
    <scope>NUCLEOTIDE SEQUENCE [LARGE SCALE GENOMIC DNA]</scope>
    <source>
        <strain evidence="2 3">DSM 5822</strain>
    </source>
</reference>
<dbReference type="OrthoDB" id="8613597at2"/>